<accession>A0A381ZE16</accession>
<dbReference type="AlphaFoldDB" id="A0A381ZE16"/>
<reference evidence="2" key="1">
    <citation type="submission" date="2018-05" db="EMBL/GenBank/DDBJ databases">
        <authorList>
            <person name="Lanie J.A."/>
            <person name="Ng W.-L."/>
            <person name="Kazmierczak K.M."/>
            <person name="Andrzejewski T.M."/>
            <person name="Davidsen T.M."/>
            <person name="Wayne K.J."/>
            <person name="Tettelin H."/>
            <person name="Glass J.I."/>
            <person name="Rusch D."/>
            <person name="Podicherti R."/>
            <person name="Tsui H.-C.T."/>
            <person name="Winkler M.E."/>
        </authorList>
    </citation>
    <scope>NUCLEOTIDE SEQUENCE</scope>
</reference>
<feature type="region of interest" description="Disordered" evidence="1">
    <location>
        <begin position="1"/>
        <end position="23"/>
    </location>
</feature>
<feature type="compositionally biased region" description="Basic residues" evidence="1">
    <location>
        <begin position="1"/>
        <end position="16"/>
    </location>
</feature>
<gene>
    <name evidence="2" type="ORF">METZ01_LOCUS140303</name>
</gene>
<name>A0A381ZE16_9ZZZZ</name>
<proteinExistence type="predicted"/>
<feature type="non-terminal residue" evidence="2">
    <location>
        <position position="336"/>
    </location>
</feature>
<feature type="compositionally biased region" description="Polar residues" evidence="1">
    <location>
        <begin position="317"/>
        <end position="326"/>
    </location>
</feature>
<evidence type="ECO:0000313" key="2">
    <source>
        <dbReference type="EMBL" id="SVA87449.1"/>
    </source>
</evidence>
<feature type="region of interest" description="Disordered" evidence="1">
    <location>
        <begin position="300"/>
        <end position="336"/>
    </location>
</feature>
<evidence type="ECO:0000256" key="1">
    <source>
        <dbReference type="SAM" id="MobiDB-lite"/>
    </source>
</evidence>
<dbReference type="EMBL" id="UINC01020942">
    <property type="protein sequence ID" value="SVA87449.1"/>
    <property type="molecule type" value="Genomic_DNA"/>
</dbReference>
<protein>
    <submittedName>
        <fullName evidence="2">Uncharacterized protein</fullName>
    </submittedName>
</protein>
<sequence length="336" mass="38350">MTEVRGKRKRTPRKKSSSQQTEAEQLSGFLFSIGYRKGDDDSSYGNALEVLKTIFEATGQQHLHELVKLRRLWYKEIGGFMASHAQPSRISVEQHFEVDSAFLEKLRIAAPAMDLMQITEDLNGRVYSEWRDFQSALRRRLGRPLKKEEIHLLRRHSQFVPRHAVLHLTVYDGSIAQAIQFEEATYLQRFRELLPELPLGAIRCKVGDLGRSSHDQRGLEEMLSRWQELQPRKIFENCLPDHIHRVNEDQAVLILNCSTASEAKLLRLHPGGPGMLKMIHQAFPDLEELFQQVAYVSSSSKKALDPEDSLPEPSGESPYQTPSAKSGKSRKDPNPS</sequence>
<organism evidence="2">
    <name type="scientific">marine metagenome</name>
    <dbReference type="NCBI Taxonomy" id="408172"/>
    <lineage>
        <taxon>unclassified sequences</taxon>
        <taxon>metagenomes</taxon>
        <taxon>ecological metagenomes</taxon>
    </lineage>
</organism>